<evidence type="ECO:0000313" key="1">
    <source>
        <dbReference type="EMBL" id="RLP79360.1"/>
    </source>
</evidence>
<evidence type="ECO:0000313" key="2">
    <source>
        <dbReference type="Proteomes" id="UP000269438"/>
    </source>
</evidence>
<reference evidence="1 2" key="1">
    <citation type="submission" date="2018-10" db="EMBL/GenBank/DDBJ databases">
        <authorList>
            <person name="Li J."/>
        </authorList>
    </citation>
    <scope>NUCLEOTIDE SEQUENCE [LARGE SCALE GENOMIC DNA]</scope>
    <source>
        <strain evidence="1 2">JCM 11654</strain>
    </source>
</reference>
<dbReference type="RefSeq" id="WP_121689523.1">
    <property type="nucleotide sequence ID" value="NZ_RCUY01000015.1"/>
</dbReference>
<gene>
    <name evidence="1" type="ORF">D9V34_16365</name>
</gene>
<sequence length="391" mass="43061">MPLHSSPQHTITLTPELARHVAVIASHVPGQADEPRTVLHRVGLIQLDSLTRVDRAHRLTCLARLPRAARAREIDGQLWSRGEAISFETYTHASALIPIEDWPLFRLNRLSAALRRDSPGDTELSGVTALIRASDHGLTLARIEETAPRAGGGWDWSESKRITEHLVWRGEVVSTDRRLNRRVYDVPERRIPAELRDSVPSRAQILVGLANRAIRSLGVATTADVARHYNLVPADAGFGLEHGDALPARVEGWGTPAWLSPDPATTAAVDSPGTVPEDPRFIGPFDPLIRDRDRSRRVFNFDYTFEAYKPASKRVYGHYVLGVLVGTRFMGRVDVRRDGKVLAVDGIFPEPGGNLAQFRDAVGTAAETLAEQMGLTLEIRNPTNTLSTDCG</sequence>
<protein>
    <submittedName>
        <fullName evidence="1">Winged helix-turn-helix domain-containing protein</fullName>
    </submittedName>
</protein>
<proteinExistence type="predicted"/>
<dbReference type="OrthoDB" id="9787207at2"/>
<comment type="caution">
    <text evidence="1">The sequence shown here is derived from an EMBL/GenBank/DDBJ whole genome shotgun (WGS) entry which is preliminary data.</text>
</comment>
<keyword evidence="2" id="KW-1185">Reference proteome</keyword>
<dbReference type="PANTHER" id="PTHR30528:SF0">
    <property type="entry name" value="CYTOPLASMIC PROTEIN"/>
    <property type="match status" value="1"/>
</dbReference>
<dbReference type="EMBL" id="RCUY01000015">
    <property type="protein sequence ID" value="RLP79360.1"/>
    <property type="molecule type" value="Genomic_DNA"/>
</dbReference>
<dbReference type="InterPro" id="IPR009351">
    <property type="entry name" value="AlkZ-like"/>
</dbReference>
<dbReference type="AlphaFoldDB" id="A0A3L7AI14"/>
<dbReference type="PANTHER" id="PTHR30528">
    <property type="entry name" value="CYTOPLASMIC PROTEIN"/>
    <property type="match status" value="1"/>
</dbReference>
<dbReference type="Proteomes" id="UP000269438">
    <property type="component" value="Unassembled WGS sequence"/>
</dbReference>
<accession>A0A3L7AI14</accession>
<name>A0A3L7AI14_9MICO</name>
<organism evidence="1 2">
    <name type="scientific">Mycetocola lacteus</name>
    <dbReference type="NCBI Taxonomy" id="76637"/>
    <lineage>
        <taxon>Bacteria</taxon>
        <taxon>Bacillati</taxon>
        <taxon>Actinomycetota</taxon>
        <taxon>Actinomycetes</taxon>
        <taxon>Micrococcales</taxon>
        <taxon>Microbacteriaceae</taxon>
        <taxon>Mycetocola</taxon>
    </lineage>
</organism>
<dbReference type="Pfam" id="PF06224">
    <property type="entry name" value="AlkZ-like"/>
    <property type="match status" value="1"/>
</dbReference>